<dbReference type="EMBL" id="CP065383">
    <property type="protein sequence ID" value="QPM67856.1"/>
    <property type="molecule type" value="Genomic_DNA"/>
</dbReference>
<dbReference type="AlphaFoldDB" id="A0A7T1AKZ3"/>
<sequence>MPRITPVDYKTLLKVFQLYGCQYKRKEGSHHVLIYPGAKRAIVIPEYDEIDVEIIKNNMRTVGMSRDQYFELLKKV</sequence>
<evidence type="ECO:0000256" key="1">
    <source>
        <dbReference type="ARBA" id="ARBA00006620"/>
    </source>
</evidence>
<dbReference type="GO" id="GO:0016787">
    <property type="term" value="F:hydrolase activity"/>
    <property type="evidence" value="ECO:0007669"/>
    <property type="project" value="UniProtKB-KW"/>
</dbReference>
<evidence type="ECO:0000313" key="8">
    <source>
        <dbReference type="EMBL" id="QPM67856.1"/>
    </source>
</evidence>
<evidence type="ECO:0000256" key="4">
    <source>
        <dbReference type="ARBA" id="ARBA00022759"/>
    </source>
</evidence>
<evidence type="ECO:0008006" key="10">
    <source>
        <dbReference type="Google" id="ProtNLM"/>
    </source>
</evidence>
<evidence type="ECO:0000256" key="5">
    <source>
        <dbReference type="ARBA" id="ARBA00022801"/>
    </source>
</evidence>
<organism evidence="8 9">
    <name type="scientific">Atribacter laminatus</name>
    <dbReference type="NCBI Taxonomy" id="2847778"/>
    <lineage>
        <taxon>Bacteria</taxon>
        <taxon>Pseudomonadati</taxon>
        <taxon>Atribacterota</taxon>
        <taxon>Atribacteria</taxon>
        <taxon>Atribacterales</taxon>
        <taxon>Atribacteraceae</taxon>
        <taxon>Atribacter</taxon>
    </lineage>
</organism>
<reference evidence="8 9" key="1">
    <citation type="journal article" date="2021" name="Nat. Commun.">
        <title>Isolation of a member of the candidate phylum Atribacteria reveals a unique cell membrane structure.</title>
        <authorList>
            <person name="Taiki K."/>
            <person name="Nobu M.K."/>
            <person name="Kusada H."/>
            <person name="Meng X.-Y."/>
            <person name="Hosoki N."/>
            <person name="Uematsu K."/>
            <person name="Yoshioka H."/>
            <person name="Kamagata Y."/>
            <person name="Tamaki H."/>
        </authorList>
    </citation>
    <scope>NUCLEOTIDE SEQUENCE [LARGE SCALE GENOMIC DNA]</scope>
    <source>
        <strain evidence="8 9">RT761</strain>
    </source>
</reference>
<dbReference type="RefSeq" id="WP_218113033.1">
    <property type="nucleotide sequence ID" value="NZ_CP065383.1"/>
</dbReference>
<dbReference type="Gene3D" id="3.30.920.30">
    <property type="entry name" value="Hypothetical protein"/>
    <property type="match status" value="1"/>
</dbReference>
<keyword evidence="4" id="KW-0255">Endonuclease</keyword>
<dbReference type="GO" id="GO:0003729">
    <property type="term" value="F:mRNA binding"/>
    <property type="evidence" value="ECO:0007669"/>
    <property type="project" value="InterPro"/>
</dbReference>
<evidence type="ECO:0000256" key="2">
    <source>
        <dbReference type="ARBA" id="ARBA00022649"/>
    </source>
</evidence>
<keyword evidence="6" id="KW-0694">RNA-binding</keyword>
<dbReference type="KEGG" id="alam:RT761_01069"/>
<dbReference type="Proteomes" id="UP000594463">
    <property type="component" value="Chromosome"/>
</dbReference>
<accession>A0A7T1AKZ3</accession>
<evidence type="ECO:0000256" key="6">
    <source>
        <dbReference type="ARBA" id="ARBA00022884"/>
    </source>
</evidence>
<proteinExistence type="inferred from homology"/>
<dbReference type="InterPro" id="IPR012933">
    <property type="entry name" value="HicA_mRNA_interferase"/>
</dbReference>
<gene>
    <name evidence="8" type="ORF">RT761_01069</name>
</gene>
<comment type="similarity">
    <text evidence="1">Belongs to the HicA mRNA interferase family.</text>
</comment>
<keyword evidence="9" id="KW-1185">Reference proteome</keyword>
<name>A0A7T1AKZ3_ATRLM</name>
<keyword evidence="3" id="KW-0540">Nuclease</keyword>
<evidence type="ECO:0000256" key="7">
    <source>
        <dbReference type="ARBA" id="ARBA00023016"/>
    </source>
</evidence>
<keyword evidence="7" id="KW-0346">Stress response</keyword>
<dbReference type="Pfam" id="PF07927">
    <property type="entry name" value="HicA_toxin"/>
    <property type="match status" value="1"/>
</dbReference>
<evidence type="ECO:0000313" key="9">
    <source>
        <dbReference type="Proteomes" id="UP000594463"/>
    </source>
</evidence>
<evidence type="ECO:0000256" key="3">
    <source>
        <dbReference type="ARBA" id="ARBA00022722"/>
    </source>
</evidence>
<dbReference type="SUPFAM" id="SSF54786">
    <property type="entry name" value="YcfA/nrd intein domain"/>
    <property type="match status" value="1"/>
</dbReference>
<protein>
    <recommendedName>
        <fullName evidence="10">Type II toxin-antitoxin system HicA family toxin</fullName>
    </recommendedName>
</protein>
<keyword evidence="5" id="KW-0378">Hydrolase</keyword>
<keyword evidence="2" id="KW-1277">Toxin-antitoxin system</keyword>
<dbReference type="InterPro" id="IPR038570">
    <property type="entry name" value="HicA_sf"/>
</dbReference>
<dbReference type="GO" id="GO:0004519">
    <property type="term" value="F:endonuclease activity"/>
    <property type="evidence" value="ECO:0007669"/>
    <property type="project" value="UniProtKB-KW"/>
</dbReference>